<keyword evidence="2" id="KW-1185">Reference proteome</keyword>
<dbReference type="Pfam" id="PF01663">
    <property type="entry name" value="Phosphodiest"/>
    <property type="match status" value="1"/>
</dbReference>
<proteinExistence type="predicted"/>
<dbReference type="STRING" id="1193182.BN11_100003"/>
<gene>
    <name evidence="1" type="ORF">BN11_100003</name>
</gene>
<dbReference type="AlphaFoldDB" id="W6JS01"/>
<dbReference type="EMBL" id="CAJA01000002">
    <property type="protein sequence ID" value="CCH71613.1"/>
    <property type="molecule type" value="Genomic_DNA"/>
</dbReference>
<accession>W6JS01</accession>
<dbReference type="GO" id="GO:0016787">
    <property type="term" value="F:hydrolase activity"/>
    <property type="evidence" value="ECO:0007669"/>
    <property type="project" value="UniProtKB-ARBA"/>
</dbReference>
<dbReference type="InterPro" id="IPR017850">
    <property type="entry name" value="Alkaline_phosphatase_core_sf"/>
</dbReference>
<dbReference type="SUPFAM" id="SSF53649">
    <property type="entry name" value="Alkaline phosphatase-like"/>
    <property type="match status" value="2"/>
</dbReference>
<sequence>MRALHPDHERVVTALTTPDLAAVVDLVVWVAPDPDGTPVAYAANHLGRVRLEPGGRHTVLAGRDPIVSEDPLAFLPYAAELAHPSPPVSTHNAYPLAAERLLSFFADPDRSPDIAIVHTPGHYFPDEGGHVGEHGSLDVIQSRAPLIVSGARVEARGLVDEWARLIDVGPTLAYLAGVPESDLRDAKGDPLDGHVLRRYLNEGPIGPVVGILWDGGHCGDLLHLAESGDLPGVARLIARGTALRGGAIAQFPSITLTNHTSILTGVGPGRHGVLGNVYFDRATGERVVPNDETTWHRSSEWLHDSVRTVFEMVADHIPVPDVAADADDAALAAARFLRPRTASVDEAIDRGADYSTMQIIRASGSSRGAGGLGDQLPDPHTSPFVHEPEHLEDRYFRWGVQVDDLGLQQMRQLFAGPDHLPALTWWANVVTDAGHHGGGPRSSMARDALRQADARLVAFLDHLDGLGVTDQVTFILTADHGFEGSDPAITGSWAPALAALGIPLRDEGPGLIYLG</sequence>
<dbReference type="Proteomes" id="UP000035763">
    <property type="component" value="Unassembled WGS sequence"/>
</dbReference>
<protein>
    <submittedName>
        <fullName evidence="1">Type I phosphodiesterase/nucleotide pyrophosphatase</fullName>
    </submittedName>
</protein>
<dbReference type="PANTHER" id="PTHR10151:SF120">
    <property type="entry name" value="BIS(5'-ADENOSYL)-TRIPHOSPHATASE"/>
    <property type="match status" value="1"/>
</dbReference>
<dbReference type="RefSeq" id="WP_048693493.1">
    <property type="nucleotide sequence ID" value="NZ_HG764815.1"/>
</dbReference>
<dbReference type="PANTHER" id="PTHR10151">
    <property type="entry name" value="ECTONUCLEOTIDE PYROPHOSPHATASE/PHOSPHODIESTERASE"/>
    <property type="match status" value="1"/>
</dbReference>
<organism evidence="1 2">
    <name type="scientific">Nostocoides australiense Ben110</name>
    <dbReference type="NCBI Taxonomy" id="1193182"/>
    <lineage>
        <taxon>Bacteria</taxon>
        <taxon>Bacillati</taxon>
        <taxon>Actinomycetota</taxon>
        <taxon>Actinomycetes</taxon>
        <taxon>Micrococcales</taxon>
        <taxon>Intrasporangiaceae</taxon>
        <taxon>Nostocoides</taxon>
    </lineage>
</organism>
<evidence type="ECO:0000313" key="1">
    <source>
        <dbReference type="EMBL" id="CCH71613.1"/>
    </source>
</evidence>
<evidence type="ECO:0000313" key="2">
    <source>
        <dbReference type="Proteomes" id="UP000035763"/>
    </source>
</evidence>
<dbReference type="InterPro" id="IPR002591">
    <property type="entry name" value="Phosphodiest/P_Trfase"/>
</dbReference>
<reference evidence="1 2" key="1">
    <citation type="journal article" date="2013" name="ISME J.">
        <title>A metabolic model for members of the genus Tetrasphaera involved in enhanced biological phosphorus removal.</title>
        <authorList>
            <person name="Kristiansen R."/>
            <person name="Nguyen H.T.T."/>
            <person name="Saunders A.M."/>
            <person name="Nielsen J.L."/>
            <person name="Wimmer R."/>
            <person name="Le V.Q."/>
            <person name="McIlroy S.J."/>
            <person name="Petrovski S."/>
            <person name="Seviour R.J."/>
            <person name="Calteau A."/>
            <person name="Nielsen K.L."/>
            <person name="Nielsen P.H."/>
        </authorList>
    </citation>
    <scope>NUCLEOTIDE SEQUENCE [LARGE SCALE GENOMIC DNA]</scope>
    <source>
        <strain evidence="1 2">Ben110</strain>
    </source>
</reference>
<comment type="caution">
    <text evidence="1">The sequence shown here is derived from an EMBL/GenBank/DDBJ whole genome shotgun (WGS) entry which is preliminary data.</text>
</comment>
<name>W6JS01_9MICO</name>
<dbReference type="Gene3D" id="3.40.720.10">
    <property type="entry name" value="Alkaline Phosphatase, subunit A"/>
    <property type="match status" value="2"/>
</dbReference>